<sequence length="438" mass="45826">MTPERRTPRYGRRLAALAVSGVSLVALACSSRETGGSAMPTSPGTTAPGTTAPGTTAPGTAPSTVVGTAATTVPTTSSAPTTTLSPEDLRLSLVEIADIESPTALAVRRGDPTLFITSQPGMIYAVRQGADPVLVLDLSGETQSGGEQGLLGLAFSADGGTAYVNRTIADGSGQVEAFDLDSGGTFEPASRRIIITIPHPEMANHNGGSLVLGPDNMLYIGTGDGGGSGDQFRNAQNLTSLLGKILRIDVSSTARGGYNIPADNPFYAMSSKRNEIWAYGLRNPWRFSFDRLTGDLWIGDVGEYNREEIDVVLADDGAGRAANFGWSAYEGTTRLNEDQDASGRIDPVHEYSHDGRSASVIGGFVYRGRAIPGMYGAYLFGDTTSGTISALRIDKNGRTNVAPVGSVDTISSFGEDHDGELYALSYSPGKVYRLAPAP</sequence>
<evidence type="ECO:0000313" key="3">
    <source>
        <dbReference type="EMBL" id="CAB4822159.1"/>
    </source>
</evidence>
<organism evidence="3">
    <name type="scientific">freshwater metagenome</name>
    <dbReference type="NCBI Taxonomy" id="449393"/>
    <lineage>
        <taxon>unclassified sequences</taxon>
        <taxon>metagenomes</taxon>
        <taxon>ecological metagenomes</taxon>
    </lineage>
</organism>
<dbReference type="Pfam" id="PF07995">
    <property type="entry name" value="GSDH"/>
    <property type="match status" value="1"/>
</dbReference>
<dbReference type="AlphaFoldDB" id="A0A6J6ZKL4"/>
<dbReference type="SUPFAM" id="SSF50952">
    <property type="entry name" value="Soluble quinoprotein glucose dehydrogenase"/>
    <property type="match status" value="1"/>
</dbReference>
<accession>A0A6J6ZKL4</accession>
<gene>
    <name evidence="3" type="ORF">UFOPK3001_02249</name>
</gene>
<name>A0A6J6ZKL4_9ZZZZ</name>
<dbReference type="InterPro" id="IPR011042">
    <property type="entry name" value="6-blade_b-propeller_TolB-like"/>
</dbReference>
<dbReference type="PANTHER" id="PTHR19328:SF75">
    <property type="entry name" value="ALDOSE SUGAR DEHYDROGENASE YLII"/>
    <property type="match status" value="1"/>
</dbReference>
<feature type="region of interest" description="Disordered" evidence="1">
    <location>
        <begin position="33"/>
        <end position="66"/>
    </location>
</feature>
<evidence type="ECO:0000259" key="2">
    <source>
        <dbReference type="Pfam" id="PF07995"/>
    </source>
</evidence>
<dbReference type="PANTHER" id="PTHR19328">
    <property type="entry name" value="HEDGEHOG-INTERACTING PROTEIN"/>
    <property type="match status" value="1"/>
</dbReference>
<evidence type="ECO:0000256" key="1">
    <source>
        <dbReference type="SAM" id="MobiDB-lite"/>
    </source>
</evidence>
<feature type="domain" description="Glucose/Sorbosone dehydrogenase" evidence="2">
    <location>
        <begin position="100"/>
        <end position="432"/>
    </location>
</feature>
<dbReference type="InterPro" id="IPR011041">
    <property type="entry name" value="Quinoprot_gluc/sorb_DH_b-prop"/>
</dbReference>
<protein>
    <submittedName>
        <fullName evidence="3">Unannotated protein</fullName>
    </submittedName>
</protein>
<reference evidence="3" key="1">
    <citation type="submission" date="2020-05" db="EMBL/GenBank/DDBJ databases">
        <authorList>
            <person name="Chiriac C."/>
            <person name="Salcher M."/>
            <person name="Ghai R."/>
            <person name="Kavagutti S V."/>
        </authorList>
    </citation>
    <scope>NUCLEOTIDE SEQUENCE</scope>
</reference>
<dbReference type="Gene3D" id="2.120.10.30">
    <property type="entry name" value="TolB, C-terminal domain"/>
    <property type="match status" value="1"/>
</dbReference>
<proteinExistence type="predicted"/>
<feature type="compositionally biased region" description="Low complexity" evidence="1">
    <location>
        <begin position="40"/>
        <end position="66"/>
    </location>
</feature>
<dbReference type="InterPro" id="IPR012938">
    <property type="entry name" value="Glc/Sorbosone_DH"/>
</dbReference>
<dbReference type="PROSITE" id="PS51257">
    <property type="entry name" value="PROKAR_LIPOPROTEIN"/>
    <property type="match status" value="1"/>
</dbReference>
<dbReference type="EMBL" id="CAFAAJ010000200">
    <property type="protein sequence ID" value="CAB4822159.1"/>
    <property type="molecule type" value="Genomic_DNA"/>
</dbReference>